<dbReference type="OrthoDB" id="9995691at2"/>
<keyword evidence="1" id="KW-0732">Signal</keyword>
<dbReference type="PATRIC" id="fig|1423790.3.peg.8"/>
<protein>
    <recommendedName>
        <fullName evidence="4">Surface layer protein A domain-containing protein</fullName>
    </recommendedName>
</protein>
<sequence>MNKKKIFAAFAAGMMLFSVGAASTAMMSNPVSAATKSSTKKLPSVAVTLKKNATVYAAKYSTKTGKISRLKKYGVIAKNTKVSAFFYLKKGSTKYYFLGTQSKKYLVIKSSDAKVAKGKKVLSYADFLKKYATPSKITINVPKFDKVVPGTVVKETKYLALTTGTDGRAALKTSDDTIKQGTKVDIVAKGTFPVSTTDSNGQQQTLNLQLYGILDSNFKLFFVPAGAVELTDKNAQVPSLQQFNTDFANWQKQVNDLIQATKDKYQNNK</sequence>
<keyword evidence="3" id="KW-1185">Reference proteome</keyword>
<dbReference type="EMBL" id="CAKD01000023">
    <property type="protein sequence ID" value="CCI85828.1"/>
    <property type="molecule type" value="Genomic_DNA"/>
</dbReference>
<feature type="signal peptide" evidence="1">
    <location>
        <begin position="1"/>
        <end position="33"/>
    </location>
</feature>
<reference evidence="2 3" key="1">
    <citation type="submission" date="2012-06" db="EMBL/GenBank/DDBJ databases">
        <title>Draft Genome Sequence of Lactobacillus pasteurii CRBIP 24.76T.</title>
        <authorList>
            <person name="Cousin S."/>
            <person name="Bouchier C."/>
            <person name="Loux V."/>
            <person name="Ma L."/>
            <person name="Creno S."/>
            <person name="Bizet C."/>
            <person name="Clermont D."/>
        </authorList>
    </citation>
    <scope>NUCLEOTIDE SEQUENCE [LARGE SCALE GENOMIC DNA]</scope>
    <source>
        <strain evidence="3">CRBIP 24.76T</strain>
    </source>
</reference>
<accession>I7LEJ5</accession>
<dbReference type="RefSeq" id="WP_009560397.1">
    <property type="nucleotide sequence ID" value="NZ_AYZN01000001.1"/>
</dbReference>
<dbReference type="Proteomes" id="UP000009311">
    <property type="component" value="Unassembled WGS sequence"/>
</dbReference>
<evidence type="ECO:0000313" key="2">
    <source>
        <dbReference type="EMBL" id="CCI85828.1"/>
    </source>
</evidence>
<dbReference type="AlphaFoldDB" id="I7LEJ5"/>
<evidence type="ECO:0000313" key="3">
    <source>
        <dbReference type="Proteomes" id="UP000009311"/>
    </source>
</evidence>
<dbReference type="STRING" id="1423790.BN53_07000"/>
<gene>
    <name evidence="2" type="ORF">BN53_07000</name>
</gene>
<organism evidence="2 3">
    <name type="scientific">Lactobacillus pasteurii DSM 23907 = CRBIP 24.76</name>
    <dbReference type="NCBI Taxonomy" id="1423790"/>
    <lineage>
        <taxon>Bacteria</taxon>
        <taxon>Bacillati</taxon>
        <taxon>Bacillota</taxon>
        <taxon>Bacilli</taxon>
        <taxon>Lactobacillales</taxon>
        <taxon>Lactobacillaceae</taxon>
        <taxon>Lactobacillus</taxon>
    </lineage>
</organism>
<evidence type="ECO:0008006" key="4">
    <source>
        <dbReference type="Google" id="ProtNLM"/>
    </source>
</evidence>
<proteinExistence type="predicted"/>
<comment type="caution">
    <text evidence="2">The sequence shown here is derived from an EMBL/GenBank/DDBJ whole genome shotgun (WGS) entry which is preliminary data.</text>
</comment>
<name>I7LEJ5_9LACO</name>
<evidence type="ECO:0000256" key="1">
    <source>
        <dbReference type="SAM" id="SignalP"/>
    </source>
</evidence>
<feature type="chain" id="PRO_5009961972" description="Surface layer protein A domain-containing protein" evidence="1">
    <location>
        <begin position="34"/>
        <end position="269"/>
    </location>
</feature>